<proteinExistence type="predicted"/>
<dbReference type="PANTHER" id="PTHR45931">
    <property type="entry name" value="SI:CH211-59O9.10"/>
    <property type="match status" value="1"/>
</dbReference>
<dbReference type="GO" id="GO:0061630">
    <property type="term" value="F:ubiquitin protein ligase activity"/>
    <property type="evidence" value="ECO:0007669"/>
    <property type="project" value="TreeGrafter"/>
</dbReference>
<name>A0AAV1SP63_9ROSI</name>
<dbReference type="EMBL" id="CAWUPB010001195">
    <property type="protein sequence ID" value="CAK7355637.1"/>
    <property type="molecule type" value="Genomic_DNA"/>
</dbReference>
<keyword evidence="2 4" id="KW-0863">Zinc-finger</keyword>
<keyword evidence="3" id="KW-0862">Zinc</keyword>
<keyword evidence="1" id="KW-0479">Metal-binding</keyword>
<evidence type="ECO:0000313" key="6">
    <source>
        <dbReference type="EMBL" id="CAK7355637.1"/>
    </source>
</evidence>
<comment type="caution">
    <text evidence="6">The sequence shown here is derived from an EMBL/GenBank/DDBJ whole genome shotgun (WGS) entry which is preliminary data.</text>
</comment>
<keyword evidence="7" id="KW-1185">Reference proteome</keyword>
<dbReference type="GO" id="GO:0006511">
    <property type="term" value="P:ubiquitin-dependent protein catabolic process"/>
    <property type="evidence" value="ECO:0007669"/>
    <property type="project" value="TreeGrafter"/>
</dbReference>
<dbReference type="SMART" id="SM00184">
    <property type="entry name" value="RING"/>
    <property type="match status" value="1"/>
</dbReference>
<gene>
    <name evidence="6" type="ORF">DCAF_LOCUS25897</name>
</gene>
<dbReference type="CDD" id="cd16454">
    <property type="entry name" value="RING-H2_PA-TM-RING"/>
    <property type="match status" value="1"/>
</dbReference>
<dbReference type="InterPro" id="IPR001841">
    <property type="entry name" value="Znf_RING"/>
</dbReference>
<dbReference type="InterPro" id="IPR013083">
    <property type="entry name" value="Znf_RING/FYVE/PHD"/>
</dbReference>
<organism evidence="6 7">
    <name type="scientific">Dovyalis caffra</name>
    <dbReference type="NCBI Taxonomy" id="77055"/>
    <lineage>
        <taxon>Eukaryota</taxon>
        <taxon>Viridiplantae</taxon>
        <taxon>Streptophyta</taxon>
        <taxon>Embryophyta</taxon>
        <taxon>Tracheophyta</taxon>
        <taxon>Spermatophyta</taxon>
        <taxon>Magnoliopsida</taxon>
        <taxon>eudicotyledons</taxon>
        <taxon>Gunneridae</taxon>
        <taxon>Pentapetalae</taxon>
        <taxon>rosids</taxon>
        <taxon>fabids</taxon>
        <taxon>Malpighiales</taxon>
        <taxon>Salicaceae</taxon>
        <taxon>Flacourtieae</taxon>
        <taxon>Dovyalis</taxon>
    </lineage>
</organism>
<dbReference type="SUPFAM" id="SSF57850">
    <property type="entry name" value="RING/U-box"/>
    <property type="match status" value="1"/>
</dbReference>
<evidence type="ECO:0000259" key="5">
    <source>
        <dbReference type="PROSITE" id="PS50089"/>
    </source>
</evidence>
<dbReference type="GO" id="GO:0005634">
    <property type="term" value="C:nucleus"/>
    <property type="evidence" value="ECO:0007669"/>
    <property type="project" value="TreeGrafter"/>
</dbReference>
<dbReference type="GO" id="GO:0008270">
    <property type="term" value="F:zinc ion binding"/>
    <property type="evidence" value="ECO:0007669"/>
    <property type="project" value="UniProtKB-KW"/>
</dbReference>
<evidence type="ECO:0000313" key="7">
    <source>
        <dbReference type="Proteomes" id="UP001314170"/>
    </source>
</evidence>
<reference evidence="6 7" key="1">
    <citation type="submission" date="2024-01" db="EMBL/GenBank/DDBJ databases">
        <authorList>
            <person name="Waweru B."/>
        </authorList>
    </citation>
    <scope>NUCLEOTIDE SEQUENCE [LARGE SCALE GENOMIC DNA]</scope>
</reference>
<dbReference type="AlphaFoldDB" id="A0AAV1SP63"/>
<evidence type="ECO:0000256" key="3">
    <source>
        <dbReference type="ARBA" id="ARBA00022833"/>
    </source>
</evidence>
<dbReference type="Proteomes" id="UP001314170">
    <property type="component" value="Unassembled WGS sequence"/>
</dbReference>
<sequence>MNHSPSKQYSFEGRSLTWEILSRAISDANIPFALDRLQWRGDQRKGWTRLKNQDDLFSCILDFTRCKESLASNSTAEHKGFQLVLSLVKKIILPHHEFEEMVKAKSFEELARELSIAVSLMNRHRNTFSSPSLDRMSFQPFRERREELGIDSLDSLIDGATRALAEQEGSKLIPATKSSIEALEDVTLDGVDHSTSSCAICLENMVTSSPVTCLPCSHKFHKTCIVLWLERSPMCPLCRFELSTIN</sequence>
<evidence type="ECO:0000256" key="4">
    <source>
        <dbReference type="PROSITE-ProRule" id="PRU00175"/>
    </source>
</evidence>
<dbReference type="PANTHER" id="PTHR45931:SF16">
    <property type="entry name" value="RING_U-BOX SUPERFAMILY PROTEIN"/>
    <property type="match status" value="1"/>
</dbReference>
<evidence type="ECO:0000256" key="1">
    <source>
        <dbReference type="ARBA" id="ARBA00022723"/>
    </source>
</evidence>
<dbReference type="PROSITE" id="PS50089">
    <property type="entry name" value="ZF_RING_2"/>
    <property type="match status" value="1"/>
</dbReference>
<accession>A0AAV1SP63</accession>
<protein>
    <recommendedName>
        <fullName evidence="5">RING-type domain-containing protein</fullName>
    </recommendedName>
</protein>
<dbReference type="Gene3D" id="3.30.40.10">
    <property type="entry name" value="Zinc/RING finger domain, C3HC4 (zinc finger)"/>
    <property type="match status" value="1"/>
</dbReference>
<dbReference type="Pfam" id="PF13639">
    <property type="entry name" value="zf-RING_2"/>
    <property type="match status" value="1"/>
</dbReference>
<feature type="domain" description="RING-type" evidence="5">
    <location>
        <begin position="198"/>
        <end position="239"/>
    </location>
</feature>
<evidence type="ECO:0000256" key="2">
    <source>
        <dbReference type="ARBA" id="ARBA00022771"/>
    </source>
</evidence>
<dbReference type="InterPro" id="IPR051834">
    <property type="entry name" value="RING_finger_E3_ligase"/>
</dbReference>